<dbReference type="InterPro" id="IPR018359">
    <property type="entry name" value="Bromodomain_CS"/>
</dbReference>
<dbReference type="InterPro" id="IPR036770">
    <property type="entry name" value="Ankyrin_rpt-contain_sf"/>
</dbReference>
<dbReference type="CDD" id="cd04369">
    <property type="entry name" value="Bromodomain"/>
    <property type="match status" value="2"/>
</dbReference>
<accession>A0A1X2GJ67</accession>
<evidence type="ECO:0000256" key="9">
    <source>
        <dbReference type="PROSITE-ProRule" id="PRU00035"/>
    </source>
</evidence>
<dbReference type="InterPro" id="IPR001487">
    <property type="entry name" value="Bromodomain"/>
</dbReference>
<keyword evidence="6" id="KW-0804">Transcription</keyword>
<gene>
    <name evidence="12" type="ORF">DM01DRAFT_1382999</name>
</gene>
<dbReference type="InterPro" id="IPR037382">
    <property type="entry name" value="Rsc/polybromo"/>
</dbReference>
<dbReference type="SUPFAM" id="SSF48403">
    <property type="entry name" value="Ankyrin repeat"/>
    <property type="match status" value="1"/>
</dbReference>
<name>A0A1X2GJ67_9FUNG</name>
<dbReference type="PANTHER" id="PTHR16062:SF19">
    <property type="entry name" value="PROTEIN POLYBROMO-1"/>
    <property type="match status" value="1"/>
</dbReference>
<feature type="domain" description="Bromo" evidence="11">
    <location>
        <begin position="60"/>
        <end position="130"/>
    </location>
</feature>
<dbReference type="GO" id="GO:0003682">
    <property type="term" value="F:chromatin binding"/>
    <property type="evidence" value="ECO:0007669"/>
    <property type="project" value="TreeGrafter"/>
</dbReference>
<evidence type="ECO:0000313" key="12">
    <source>
        <dbReference type="EMBL" id="ORX55046.1"/>
    </source>
</evidence>
<keyword evidence="13" id="KW-1185">Reference proteome</keyword>
<keyword evidence="4" id="KW-0805">Transcription regulation</keyword>
<dbReference type="OrthoDB" id="6017at2759"/>
<dbReference type="PROSITE" id="PS50297">
    <property type="entry name" value="ANK_REP_REGION"/>
    <property type="match status" value="1"/>
</dbReference>
<dbReference type="SMART" id="SM00248">
    <property type="entry name" value="ANK"/>
    <property type="match status" value="3"/>
</dbReference>
<dbReference type="PROSITE" id="PS50088">
    <property type="entry name" value="ANK_REPEAT"/>
    <property type="match status" value="1"/>
</dbReference>
<dbReference type="PRINTS" id="PR00503">
    <property type="entry name" value="BROMODOMAIN"/>
</dbReference>
<keyword evidence="7" id="KW-0539">Nucleus</keyword>
<reference evidence="12 13" key="1">
    <citation type="submission" date="2016-07" db="EMBL/GenBank/DDBJ databases">
        <title>Pervasive Adenine N6-methylation of Active Genes in Fungi.</title>
        <authorList>
            <consortium name="DOE Joint Genome Institute"/>
            <person name="Mondo S.J."/>
            <person name="Dannebaum R.O."/>
            <person name="Kuo R.C."/>
            <person name="Labutti K."/>
            <person name="Haridas S."/>
            <person name="Kuo A."/>
            <person name="Salamov A."/>
            <person name="Ahrendt S.R."/>
            <person name="Lipzen A."/>
            <person name="Sullivan W."/>
            <person name="Andreopoulos W.B."/>
            <person name="Clum A."/>
            <person name="Lindquist E."/>
            <person name="Daum C."/>
            <person name="Ramamoorthy G.K."/>
            <person name="Gryganskyi A."/>
            <person name="Culley D."/>
            <person name="Magnuson J.K."/>
            <person name="James T.Y."/>
            <person name="O'Malley M.A."/>
            <person name="Stajich J.E."/>
            <person name="Spatafora J.W."/>
            <person name="Visel A."/>
            <person name="Grigoriev I.V."/>
        </authorList>
    </citation>
    <scope>NUCLEOTIDE SEQUENCE [LARGE SCALE GENOMIC DNA]</scope>
    <source>
        <strain evidence="12 13">NRRL 3301</strain>
    </source>
</reference>
<dbReference type="Gene3D" id="1.20.920.10">
    <property type="entry name" value="Bromodomain-like"/>
    <property type="match status" value="2"/>
</dbReference>
<feature type="compositionally biased region" description="Basic and acidic residues" evidence="10">
    <location>
        <begin position="16"/>
        <end position="25"/>
    </location>
</feature>
<dbReference type="SUPFAM" id="SSF47370">
    <property type="entry name" value="Bromodomain"/>
    <property type="match status" value="2"/>
</dbReference>
<evidence type="ECO:0000256" key="1">
    <source>
        <dbReference type="ARBA" id="ARBA00004123"/>
    </source>
</evidence>
<dbReference type="InterPro" id="IPR036427">
    <property type="entry name" value="Bromodomain-like_sf"/>
</dbReference>
<evidence type="ECO:0000256" key="10">
    <source>
        <dbReference type="SAM" id="MobiDB-lite"/>
    </source>
</evidence>
<evidence type="ECO:0000256" key="2">
    <source>
        <dbReference type="ARBA" id="ARBA00022737"/>
    </source>
</evidence>
<dbReference type="SMART" id="SM00297">
    <property type="entry name" value="BROMO"/>
    <property type="match status" value="2"/>
</dbReference>
<dbReference type="Gene3D" id="1.25.40.20">
    <property type="entry name" value="Ankyrin repeat-containing domain"/>
    <property type="match status" value="1"/>
</dbReference>
<evidence type="ECO:0000256" key="5">
    <source>
        <dbReference type="ARBA" id="ARBA00023117"/>
    </source>
</evidence>
<dbReference type="GO" id="GO:0016586">
    <property type="term" value="C:RSC-type complex"/>
    <property type="evidence" value="ECO:0007669"/>
    <property type="project" value="InterPro"/>
</dbReference>
<dbReference type="AlphaFoldDB" id="A0A1X2GJ67"/>
<dbReference type="PANTHER" id="PTHR16062">
    <property type="entry name" value="SWI/SNF-RELATED"/>
    <property type="match status" value="1"/>
</dbReference>
<dbReference type="GO" id="GO:0006368">
    <property type="term" value="P:transcription elongation by RNA polymerase II"/>
    <property type="evidence" value="ECO:0007669"/>
    <property type="project" value="TreeGrafter"/>
</dbReference>
<feature type="compositionally biased region" description="Polar residues" evidence="10">
    <location>
        <begin position="622"/>
        <end position="631"/>
    </location>
</feature>
<feature type="compositionally biased region" description="Basic and acidic residues" evidence="10">
    <location>
        <begin position="362"/>
        <end position="377"/>
    </location>
</feature>
<feature type="region of interest" description="Disordered" evidence="10">
    <location>
        <begin position="620"/>
        <end position="745"/>
    </location>
</feature>
<proteinExistence type="predicted"/>
<keyword evidence="3" id="KW-0156">Chromatin regulator</keyword>
<organism evidence="12 13">
    <name type="scientific">Hesseltinella vesiculosa</name>
    <dbReference type="NCBI Taxonomy" id="101127"/>
    <lineage>
        <taxon>Eukaryota</taxon>
        <taxon>Fungi</taxon>
        <taxon>Fungi incertae sedis</taxon>
        <taxon>Mucoromycota</taxon>
        <taxon>Mucoromycotina</taxon>
        <taxon>Mucoromycetes</taxon>
        <taxon>Mucorales</taxon>
        <taxon>Cunninghamellaceae</taxon>
        <taxon>Hesseltinella</taxon>
    </lineage>
</organism>
<dbReference type="Pfam" id="PF12796">
    <property type="entry name" value="Ank_2"/>
    <property type="match status" value="1"/>
</dbReference>
<dbReference type="GO" id="GO:0006338">
    <property type="term" value="P:chromatin remodeling"/>
    <property type="evidence" value="ECO:0007669"/>
    <property type="project" value="InterPro"/>
</dbReference>
<evidence type="ECO:0000313" key="13">
    <source>
        <dbReference type="Proteomes" id="UP000242146"/>
    </source>
</evidence>
<feature type="repeat" description="ANK" evidence="8">
    <location>
        <begin position="221"/>
        <end position="249"/>
    </location>
</feature>
<feature type="compositionally biased region" description="Low complexity" evidence="10">
    <location>
        <begin position="704"/>
        <end position="713"/>
    </location>
</feature>
<comment type="caution">
    <text evidence="12">The sequence shown here is derived from an EMBL/GenBank/DDBJ whole genome shotgun (WGS) entry which is preliminary data.</text>
</comment>
<evidence type="ECO:0000256" key="8">
    <source>
        <dbReference type="PROSITE-ProRule" id="PRU00023"/>
    </source>
</evidence>
<feature type="region of interest" description="Disordered" evidence="10">
    <location>
        <begin position="1"/>
        <end position="25"/>
    </location>
</feature>
<evidence type="ECO:0000256" key="3">
    <source>
        <dbReference type="ARBA" id="ARBA00022853"/>
    </source>
</evidence>
<evidence type="ECO:0000256" key="4">
    <source>
        <dbReference type="ARBA" id="ARBA00023015"/>
    </source>
</evidence>
<sequence length="891" mass="99375">MEERPKRRISTSINYRDSKRPREPKVTVLEPTRDKISDGDVEKCNRLLKDILDLRDEEDPTYYISMHFRELPPKADFPDYYDTIRRPIALDAIANKIKTKTYSSFQDMKEDLKLMVTNAKRYNVEETQVYQDAVTIRKFVKSWELKQIKPKTLITFTKAQPTMIRISTTDLAAKKTHAKDLMKAIEDNDSDTALKLINQDKVDVNQLVKVKLFQSSFTWGPLHAACYYGHHRICQALLDHGANVELNDTWYSGTPLAWAAFGGNDQIARMLIQKYHADKNARNVHDQVPFDLVSEPDDPRWRGVFTAAVKTPTPAVPAAAPAPATSAVPAAPVTSTKVAATIVPTSTAPKTPWLGKRRGRPPKSETESRRQAEKPTEPIDLNRFNPCAYIKSVMTAVRKRRDNGGRLYAELFEELPDRKLYADYYMAIADPVSLDSVEDKLIDCKYPTIKDWFKDMMKMFENAIEYNEPGSRVFRDAKLLYRLMPRLQEQYLFQQGVPESQFDDVSKMDLASKPFDPTGLLGKRARYMEHLKKVERQLSANAPIDVMPPLQSSTPASMMAMPPIAATPSTVPPFYSQPLASTNYYSSVATPSNGPLADMAHTLATQAAAAATASATMPTTALSVHSQQTPNRYPLPGGARFMPPLDASNRFSVHQARPPPYPLSSTTPPVDNRFSGLHATTEPPSRYPVASSGPAPNRFPPSQPSLQSAQQPQFYGAYPTGSPPQHGMSASPRYPAQTTSPVQPGYPQTMPSQPISPDLAELLSRPPEKTRYLSHITVANDAVPLYHLDGLHVAHNVVIPNRVETLRLNIQLTDVLAFVKNDRVHLQVMLNNAPQSPSPSSFSALPNTWALTLASGLNECQIIVNINAAEPSSPAADYRTQVYQLFINHIS</sequence>
<dbReference type="Proteomes" id="UP000242146">
    <property type="component" value="Unassembled WGS sequence"/>
</dbReference>
<protein>
    <submittedName>
        <fullName evidence="12">Bromodomain-containing protein</fullName>
    </submittedName>
</protein>
<dbReference type="STRING" id="101127.A0A1X2GJ67"/>
<keyword evidence="8" id="KW-0040">ANK repeat</keyword>
<dbReference type="EMBL" id="MCGT01000012">
    <property type="protein sequence ID" value="ORX55046.1"/>
    <property type="molecule type" value="Genomic_DNA"/>
</dbReference>
<keyword evidence="5 9" id="KW-0103">Bromodomain</keyword>
<comment type="subcellular location">
    <subcellularLocation>
        <location evidence="1">Nucleus</location>
    </subcellularLocation>
</comment>
<keyword evidence="2" id="KW-0677">Repeat</keyword>
<dbReference type="PROSITE" id="PS50014">
    <property type="entry name" value="BROMODOMAIN_2"/>
    <property type="match status" value="2"/>
</dbReference>
<dbReference type="InterPro" id="IPR002110">
    <property type="entry name" value="Ankyrin_rpt"/>
</dbReference>
<evidence type="ECO:0000259" key="11">
    <source>
        <dbReference type="PROSITE" id="PS50014"/>
    </source>
</evidence>
<feature type="domain" description="Bromo" evidence="11">
    <location>
        <begin position="404"/>
        <end position="474"/>
    </location>
</feature>
<feature type="region of interest" description="Disordered" evidence="10">
    <location>
        <begin position="347"/>
        <end position="378"/>
    </location>
</feature>
<dbReference type="Pfam" id="PF00439">
    <property type="entry name" value="Bromodomain"/>
    <property type="match status" value="2"/>
</dbReference>
<evidence type="ECO:0000256" key="7">
    <source>
        <dbReference type="ARBA" id="ARBA00023242"/>
    </source>
</evidence>
<dbReference type="PROSITE" id="PS00633">
    <property type="entry name" value="BROMODOMAIN_1"/>
    <property type="match status" value="1"/>
</dbReference>
<evidence type="ECO:0000256" key="6">
    <source>
        <dbReference type="ARBA" id="ARBA00023163"/>
    </source>
</evidence>